<keyword evidence="5 7" id="KW-0040">ANK repeat</keyword>
<dbReference type="AlphaFoldDB" id="A0AAN8U829"/>
<feature type="domain" description="PGG" evidence="10">
    <location>
        <begin position="456"/>
        <end position="565"/>
    </location>
</feature>
<keyword evidence="3" id="KW-0677">Repeat</keyword>
<evidence type="ECO:0000256" key="5">
    <source>
        <dbReference type="ARBA" id="ARBA00023043"/>
    </source>
</evidence>
<evidence type="ECO:0000313" key="11">
    <source>
        <dbReference type="EMBL" id="KAK6912023.1"/>
    </source>
</evidence>
<dbReference type="SUPFAM" id="SSF48403">
    <property type="entry name" value="Ankyrin repeat"/>
    <property type="match status" value="1"/>
</dbReference>
<dbReference type="Pfam" id="PF12796">
    <property type="entry name" value="Ank_2"/>
    <property type="match status" value="2"/>
</dbReference>
<dbReference type="PROSITE" id="PS50297">
    <property type="entry name" value="ANK_REP_REGION"/>
    <property type="match status" value="2"/>
</dbReference>
<dbReference type="InterPro" id="IPR002110">
    <property type="entry name" value="Ankyrin_rpt"/>
</dbReference>
<evidence type="ECO:0000256" key="9">
    <source>
        <dbReference type="SAM" id="Phobius"/>
    </source>
</evidence>
<evidence type="ECO:0000256" key="8">
    <source>
        <dbReference type="SAM" id="MobiDB-lite"/>
    </source>
</evidence>
<comment type="caution">
    <text evidence="11">The sequence shown here is derived from an EMBL/GenBank/DDBJ whole genome shotgun (WGS) entry which is preliminary data.</text>
</comment>
<sequence>MDRPVYEAIVRNDVATFLRLVRENKSILQQRCATSGNTVLHLASRLGHYELVAKIVKFKPELVEAENQKLETPLHDACRQNNPKILSLFLGTNPWAASKLNDMNQSALYVACSTGLPEMVKLLLNQRMILKARPDFAQRTDKNGQSALHYACGQGHLTITKEFLRLDTTLSQQYDNSGRTPLHLAAMNGKTAILNEFVSMAPNAFQAITAQGETVFHLSVRYNQHHSLMFLVQLLGDTPLFKLPDQNGNSVLHLAALKGYSKIYEYLLNRTKIDIFARNQDGLTALDILNGINHSSEDLDLRTIIVEGSDEGSTQRSSTSRIERTNHQPEPFFERMQQRNAPDRPEILPSLGYPAEKTSLINEYKIPLDENEVIRTQEMLEFNTKTNTSIKPAKNEAAKASDIKGHNTLELMSSSTCRNNSSPNLDEQKVLSQRHREELTKLHKIHQSRQHDIHLEALQNARNTITVVAILIATVSFTAGISPPGGLNQDGPLKGKSIMGGNKAFKVFTISNSIALFTSLSIVIVLVSIIPFQRKALMRLLVIAHKVMWVAVSFMATAFVAATWLILPPVKTDWTIEAILPVSVAFWGLMFIFLMVQLGRQWLRKLKWRKEKGTSKVAATGIEVERQETQSDSSNSDVESSQHLGYHAY</sequence>
<dbReference type="PANTHER" id="PTHR24186">
    <property type="entry name" value="PROTEIN PHOSPHATASE 1 REGULATORY SUBUNIT"/>
    <property type="match status" value="1"/>
</dbReference>
<evidence type="ECO:0000256" key="7">
    <source>
        <dbReference type="PROSITE-ProRule" id="PRU00023"/>
    </source>
</evidence>
<feature type="transmembrane region" description="Helical" evidence="9">
    <location>
        <begin position="465"/>
        <end position="484"/>
    </location>
</feature>
<comment type="subcellular location">
    <subcellularLocation>
        <location evidence="1">Membrane</location>
        <topology evidence="1">Multi-pass membrane protein</topology>
    </subcellularLocation>
</comment>
<feature type="transmembrane region" description="Helical" evidence="9">
    <location>
        <begin position="504"/>
        <end position="527"/>
    </location>
</feature>
<dbReference type="PANTHER" id="PTHR24186:SF38">
    <property type="entry name" value="ANKYRIN REPEAT FAMILY PROTEIN"/>
    <property type="match status" value="1"/>
</dbReference>
<dbReference type="Pfam" id="PF00023">
    <property type="entry name" value="Ank"/>
    <property type="match status" value="1"/>
</dbReference>
<dbReference type="Proteomes" id="UP001370490">
    <property type="component" value="Unassembled WGS sequence"/>
</dbReference>
<reference evidence="11 12" key="1">
    <citation type="submission" date="2023-12" db="EMBL/GenBank/DDBJ databases">
        <title>A high-quality genome assembly for Dillenia turbinata (Dilleniales).</title>
        <authorList>
            <person name="Chanderbali A."/>
        </authorList>
    </citation>
    <scope>NUCLEOTIDE SEQUENCE [LARGE SCALE GENOMIC DNA]</scope>
    <source>
        <strain evidence="11">LSX21</strain>
        <tissue evidence="11">Leaf</tissue>
    </source>
</reference>
<dbReference type="InterPro" id="IPR026961">
    <property type="entry name" value="PGG_dom"/>
</dbReference>
<evidence type="ECO:0000256" key="1">
    <source>
        <dbReference type="ARBA" id="ARBA00004141"/>
    </source>
</evidence>
<dbReference type="SMART" id="SM00248">
    <property type="entry name" value="ANK"/>
    <property type="match status" value="7"/>
</dbReference>
<evidence type="ECO:0000256" key="4">
    <source>
        <dbReference type="ARBA" id="ARBA00022989"/>
    </source>
</evidence>
<feature type="repeat" description="ANK" evidence="7">
    <location>
        <begin position="177"/>
        <end position="199"/>
    </location>
</feature>
<name>A0AAN8U829_9MAGN</name>
<protein>
    <submittedName>
        <fullName evidence="11">PGG domain</fullName>
    </submittedName>
</protein>
<feature type="transmembrane region" description="Helical" evidence="9">
    <location>
        <begin position="547"/>
        <end position="567"/>
    </location>
</feature>
<keyword evidence="6 9" id="KW-0472">Membrane</keyword>
<dbReference type="GO" id="GO:0005886">
    <property type="term" value="C:plasma membrane"/>
    <property type="evidence" value="ECO:0007669"/>
    <property type="project" value="TreeGrafter"/>
</dbReference>
<gene>
    <name evidence="11" type="ORF">RJ641_024116</name>
</gene>
<proteinExistence type="predicted"/>
<keyword evidence="4 9" id="KW-1133">Transmembrane helix</keyword>
<feature type="repeat" description="ANK" evidence="7">
    <location>
        <begin position="143"/>
        <end position="175"/>
    </location>
</feature>
<dbReference type="Gene3D" id="1.25.40.20">
    <property type="entry name" value="Ankyrin repeat-containing domain"/>
    <property type="match status" value="2"/>
</dbReference>
<dbReference type="Pfam" id="PF13962">
    <property type="entry name" value="PGG"/>
    <property type="match status" value="1"/>
</dbReference>
<evidence type="ECO:0000313" key="12">
    <source>
        <dbReference type="Proteomes" id="UP001370490"/>
    </source>
</evidence>
<dbReference type="InterPro" id="IPR036770">
    <property type="entry name" value="Ankyrin_rpt-contain_sf"/>
</dbReference>
<evidence type="ECO:0000259" key="10">
    <source>
        <dbReference type="Pfam" id="PF13962"/>
    </source>
</evidence>
<feature type="region of interest" description="Disordered" evidence="8">
    <location>
        <begin position="625"/>
        <end position="649"/>
    </location>
</feature>
<keyword evidence="2 9" id="KW-0812">Transmembrane</keyword>
<keyword evidence="12" id="KW-1185">Reference proteome</keyword>
<dbReference type="PROSITE" id="PS50088">
    <property type="entry name" value="ANK_REPEAT"/>
    <property type="match status" value="3"/>
</dbReference>
<feature type="compositionally biased region" description="Low complexity" evidence="8">
    <location>
        <begin position="631"/>
        <end position="641"/>
    </location>
</feature>
<accession>A0AAN8U829</accession>
<organism evidence="11 12">
    <name type="scientific">Dillenia turbinata</name>
    <dbReference type="NCBI Taxonomy" id="194707"/>
    <lineage>
        <taxon>Eukaryota</taxon>
        <taxon>Viridiplantae</taxon>
        <taxon>Streptophyta</taxon>
        <taxon>Embryophyta</taxon>
        <taxon>Tracheophyta</taxon>
        <taxon>Spermatophyta</taxon>
        <taxon>Magnoliopsida</taxon>
        <taxon>eudicotyledons</taxon>
        <taxon>Gunneridae</taxon>
        <taxon>Pentapetalae</taxon>
        <taxon>Dilleniales</taxon>
        <taxon>Dilleniaceae</taxon>
        <taxon>Dillenia</taxon>
    </lineage>
</organism>
<evidence type="ECO:0000256" key="2">
    <source>
        <dbReference type="ARBA" id="ARBA00022692"/>
    </source>
</evidence>
<evidence type="ECO:0000256" key="6">
    <source>
        <dbReference type="ARBA" id="ARBA00023136"/>
    </source>
</evidence>
<dbReference type="EMBL" id="JBAMMX010000028">
    <property type="protein sequence ID" value="KAK6912023.1"/>
    <property type="molecule type" value="Genomic_DNA"/>
</dbReference>
<feature type="repeat" description="ANK" evidence="7">
    <location>
        <begin position="247"/>
        <end position="270"/>
    </location>
</feature>
<feature type="transmembrane region" description="Helical" evidence="9">
    <location>
        <begin position="579"/>
        <end position="599"/>
    </location>
</feature>
<evidence type="ECO:0000256" key="3">
    <source>
        <dbReference type="ARBA" id="ARBA00022737"/>
    </source>
</evidence>